<protein>
    <submittedName>
        <fullName evidence="3">S9 family peptidase</fullName>
    </submittedName>
</protein>
<reference evidence="3 4" key="1">
    <citation type="submission" date="2018-07" db="EMBL/GenBank/DDBJ databases">
        <title>Desertimonas flava gen. nov. sp. nov.</title>
        <authorList>
            <person name="Liu S."/>
        </authorList>
    </citation>
    <scope>NUCLEOTIDE SEQUENCE [LARGE SCALE GENOMIC DNA]</scope>
    <source>
        <strain evidence="3 4">16Sb5-5</strain>
    </source>
</reference>
<keyword evidence="4" id="KW-1185">Reference proteome</keyword>
<feature type="region of interest" description="Disordered" evidence="1">
    <location>
        <begin position="1"/>
        <end position="32"/>
    </location>
</feature>
<dbReference type="InterPro" id="IPR029058">
    <property type="entry name" value="AB_hydrolase_fold"/>
</dbReference>
<evidence type="ECO:0000313" key="3">
    <source>
        <dbReference type="EMBL" id="RCK69391.1"/>
    </source>
</evidence>
<dbReference type="PANTHER" id="PTHR43056:SF5">
    <property type="entry name" value="PEPTIDASE S9 PROLYL OLIGOPEPTIDASE CATALYTIC DOMAIN-CONTAINING PROTEIN"/>
    <property type="match status" value="1"/>
</dbReference>
<dbReference type="Gene3D" id="3.40.50.1820">
    <property type="entry name" value="alpha/beta hydrolase"/>
    <property type="match status" value="1"/>
</dbReference>
<accession>A0A367YWR8</accession>
<dbReference type="Gene3D" id="2.120.10.30">
    <property type="entry name" value="TolB, C-terminal domain"/>
    <property type="match status" value="1"/>
</dbReference>
<dbReference type="GO" id="GO:0008236">
    <property type="term" value="F:serine-type peptidase activity"/>
    <property type="evidence" value="ECO:0007669"/>
    <property type="project" value="InterPro"/>
</dbReference>
<dbReference type="InterPro" id="IPR001375">
    <property type="entry name" value="Peptidase_S9_cat"/>
</dbReference>
<feature type="domain" description="Peptidase S9 prolyl oligopeptidase catalytic" evidence="2">
    <location>
        <begin position="470"/>
        <end position="674"/>
    </location>
</feature>
<evidence type="ECO:0000259" key="2">
    <source>
        <dbReference type="Pfam" id="PF00326"/>
    </source>
</evidence>
<dbReference type="GO" id="GO:0006508">
    <property type="term" value="P:proteolysis"/>
    <property type="evidence" value="ECO:0007669"/>
    <property type="project" value="InterPro"/>
</dbReference>
<dbReference type="SUPFAM" id="SSF53474">
    <property type="entry name" value="alpha/beta-Hydrolases"/>
    <property type="match status" value="1"/>
</dbReference>
<dbReference type="PANTHER" id="PTHR43056">
    <property type="entry name" value="PEPTIDASE S9 PROLYL OLIGOPEPTIDASE"/>
    <property type="match status" value="1"/>
</dbReference>
<proteinExistence type="predicted"/>
<dbReference type="SUPFAM" id="SSF69304">
    <property type="entry name" value="Tricorn protease N-terminal domain"/>
    <property type="match status" value="1"/>
</dbReference>
<organism evidence="3 4">
    <name type="scientific">Desertihabitans brevis</name>
    <dbReference type="NCBI Taxonomy" id="2268447"/>
    <lineage>
        <taxon>Bacteria</taxon>
        <taxon>Bacillati</taxon>
        <taxon>Actinomycetota</taxon>
        <taxon>Actinomycetes</taxon>
        <taxon>Propionibacteriales</taxon>
        <taxon>Propionibacteriaceae</taxon>
        <taxon>Desertihabitans</taxon>
    </lineage>
</organism>
<dbReference type="AlphaFoldDB" id="A0A367YWR8"/>
<dbReference type="InterPro" id="IPR050585">
    <property type="entry name" value="Xaa-Pro_dipeptidyl-ppase/CocE"/>
</dbReference>
<dbReference type="Pfam" id="PF00326">
    <property type="entry name" value="Peptidase_S9"/>
    <property type="match status" value="1"/>
</dbReference>
<gene>
    <name evidence="3" type="ORF">DT076_10895</name>
</gene>
<dbReference type="EMBL" id="QOUI01000006">
    <property type="protein sequence ID" value="RCK69391.1"/>
    <property type="molecule type" value="Genomic_DNA"/>
</dbReference>
<sequence length="681" mass="71938">MHAAYITSGRLRSQRAPPGPAPPAPSRGRLSAVSTVRPYGHWPSPVRPEDLASSASVEGLTSTGDALWFTRTDPGTGQQRLHRWDGVDVVARTGLDVRSRVHEYGGGALAGPAEPSTDGTGPASVVVVDFAEQQLHRVGADGDAETLTAPTGARTRWGDGVVLADGRLVAVRETHDGDTATEVRNELVLLDPADGTASVLVGDADLVAAPTPGPDGWLAWLTWGHPDMPWDSATLWAGRLDGTTLHGVRAVAGGDGVSVSELAWWGRDLLCTEDSTGFWELWHHRLDGSTTRVTDEGADLGRPRWTLGGRRLAVLADPADPDRAEVVVARTREGATDLRLVGLTRTADGSVRPASTRAWPVPTGQVAELTAHAGGVATVETDPDGGRAVRLRTLDGGVTTVAAVAPPTDRPGDLGPVQAITVGEGEQRTHAFLHLPANADATGPQDQAPPLVVFLHGGPTGHTLPVRTAAIAYWTTRGFAVADVNYRGSAGFGRAYRDALRGRWGESEVADVIAVATELARRGLVDGDKMAVRGGSAGGFTTLAVLTAPEHPFACGTSFFGVADLAALAAFTHKFESRYLDRLVGPLPEAAAVYRERSPLSHVDRLSVPLLVLQGTEDKVVPPEQSEVVVEAARAKGLLHDYLLFPGEGHGFRRPEHVAAWHRAELDFYRTVMGLGEDSAS</sequence>
<evidence type="ECO:0000256" key="1">
    <source>
        <dbReference type="SAM" id="MobiDB-lite"/>
    </source>
</evidence>
<dbReference type="InterPro" id="IPR011042">
    <property type="entry name" value="6-blade_b-propeller_TolB-like"/>
</dbReference>
<comment type="caution">
    <text evidence="3">The sequence shown here is derived from an EMBL/GenBank/DDBJ whole genome shotgun (WGS) entry which is preliminary data.</text>
</comment>
<evidence type="ECO:0000313" key="4">
    <source>
        <dbReference type="Proteomes" id="UP000252770"/>
    </source>
</evidence>
<name>A0A367YWR8_9ACTN</name>
<dbReference type="Proteomes" id="UP000252770">
    <property type="component" value="Unassembled WGS sequence"/>
</dbReference>